<evidence type="ECO:0000313" key="4">
    <source>
        <dbReference type="Proteomes" id="UP001140949"/>
    </source>
</evidence>
<feature type="transmembrane region" description="Helical" evidence="2">
    <location>
        <begin position="24"/>
        <end position="44"/>
    </location>
</feature>
<dbReference type="EMBL" id="JANAVB010030310">
    <property type="protein sequence ID" value="KAJ6813498.1"/>
    <property type="molecule type" value="Genomic_DNA"/>
</dbReference>
<evidence type="ECO:0000256" key="2">
    <source>
        <dbReference type="SAM" id="Phobius"/>
    </source>
</evidence>
<feature type="region of interest" description="Disordered" evidence="1">
    <location>
        <begin position="175"/>
        <end position="200"/>
    </location>
</feature>
<keyword evidence="2" id="KW-0472">Membrane</keyword>
<evidence type="ECO:0000256" key="1">
    <source>
        <dbReference type="SAM" id="MobiDB-lite"/>
    </source>
</evidence>
<keyword evidence="2" id="KW-1133">Transmembrane helix</keyword>
<dbReference type="PANTHER" id="PTHR44067:SF3">
    <property type="entry name" value="OS06G0138600 PROTEIN"/>
    <property type="match status" value="1"/>
</dbReference>
<dbReference type="AlphaFoldDB" id="A0AAX6FBE0"/>
<accession>A0AAX6FBE0</accession>
<comment type="caution">
    <text evidence="3">The sequence shown here is derived from an EMBL/GenBank/DDBJ whole genome shotgun (WGS) entry which is preliminary data.</text>
</comment>
<evidence type="ECO:0000313" key="3">
    <source>
        <dbReference type="EMBL" id="KAJ6813498.1"/>
    </source>
</evidence>
<reference evidence="3" key="1">
    <citation type="journal article" date="2023" name="GigaByte">
        <title>Genome assembly of the bearded iris, Iris pallida Lam.</title>
        <authorList>
            <person name="Bruccoleri R.E."/>
            <person name="Oakeley E.J."/>
            <person name="Faust A.M.E."/>
            <person name="Altorfer M."/>
            <person name="Dessus-Babus S."/>
            <person name="Burckhardt D."/>
            <person name="Oertli M."/>
            <person name="Naumann U."/>
            <person name="Petersen F."/>
            <person name="Wong J."/>
        </authorList>
    </citation>
    <scope>NUCLEOTIDE SEQUENCE</scope>
    <source>
        <strain evidence="3">GSM-AAB239-AS_SAM_17_03QT</strain>
    </source>
</reference>
<proteinExistence type="predicted"/>
<sequence>MGSVTLHIGDGTARFRRSTLWPSLVHLVMLFSVLITNLFALYAFTYTPPPPHPNFTDRSHNLSSALTSQISSILREIELSERKLHQIERDLAGYPSLLDPTSPTLPAELRSFLSRRPLPLGKDSRSGITELVSSVAHSCSPDLLSSFMSYSPHSLCPSPSPSPFPLSSCDPLPRRRCLSRSKPQSSPSPTTAAASSKTKSKNDFSIEDVLSLAPSGTIRVGFDFDAPSPDFAAAAARHNVTVVTSSPAPLHADGLLFLAMSPAQRLPFYDNIFGVVRVAKGVEQAEAMEFLMFDVDRVLRPKGLLWLDNYYCADDERKRTVTRLIERFGYKKLKWVVGEKAESGKTRVYLSAVLQKPTRG</sequence>
<dbReference type="InterPro" id="IPR053223">
    <property type="entry name" value="Prob_Methyltransferase"/>
</dbReference>
<reference evidence="3" key="2">
    <citation type="submission" date="2023-04" db="EMBL/GenBank/DDBJ databases">
        <authorList>
            <person name="Bruccoleri R.E."/>
            <person name="Oakeley E.J."/>
            <person name="Faust A.-M."/>
            <person name="Dessus-Babus S."/>
            <person name="Altorfer M."/>
            <person name="Burckhardt D."/>
            <person name="Oertli M."/>
            <person name="Naumann U."/>
            <person name="Petersen F."/>
            <person name="Wong J."/>
        </authorList>
    </citation>
    <scope>NUCLEOTIDE SEQUENCE</scope>
    <source>
        <strain evidence="3">GSM-AAB239-AS_SAM_17_03QT</strain>
        <tissue evidence="3">Leaf</tissue>
    </source>
</reference>
<feature type="compositionally biased region" description="Low complexity" evidence="1">
    <location>
        <begin position="181"/>
        <end position="197"/>
    </location>
</feature>
<name>A0AAX6FBE0_IRIPA</name>
<dbReference type="PANTHER" id="PTHR44067">
    <property type="entry name" value="S-ADENOSYL-L-METHIONINE-DEPENDENT METHYLTRANSFERASE SUPERFAMILY PROTEIN-RELATED"/>
    <property type="match status" value="1"/>
</dbReference>
<dbReference type="Proteomes" id="UP001140949">
    <property type="component" value="Unassembled WGS sequence"/>
</dbReference>
<gene>
    <name evidence="3" type="ORF">M6B38_144200</name>
</gene>
<keyword evidence="4" id="KW-1185">Reference proteome</keyword>
<protein>
    <recommendedName>
        <fullName evidence="5">S-adenosyl-L-methionine-dependent methyltransferase superfamily protein</fullName>
    </recommendedName>
</protein>
<keyword evidence="2" id="KW-0812">Transmembrane</keyword>
<evidence type="ECO:0008006" key="5">
    <source>
        <dbReference type="Google" id="ProtNLM"/>
    </source>
</evidence>
<organism evidence="3 4">
    <name type="scientific">Iris pallida</name>
    <name type="common">Sweet iris</name>
    <dbReference type="NCBI Taxonomy" id="29817"/>
    <lineage>
        <taxon>Eukaryota</taxon>
        <taxon>Viridiplantae</taxon>
        <taxon>Streptophyta</taxon>
        <taxon>Embryophyta</taxon>
        <taxon>Tracheophyta</taxon>
        <taxon>Spermatophyta</taxon>
        <taxon>Magnoliopsida</taxon>
        <taxon>Liliopsida</taxon>
        <taxon>Asparagales</taxon>
        <taxon>Iridaceae</taxon>
        <taxon>Iridoideae</taxon>
        <taxon>Irideae</taxon>
        <taxon>Iris</taxon>
    </lineage>
</organism>